<dbReference type="OrthoDB" id="6493944at2759"/>
<feature type="region of interest" description="Disordered" evidence="1">
    <location>
        <begin position="10"/>
        <end position="37"/>
    </location>
</feature>
<evidence type="ECO:0000256" key="1">
    <source>
        <dbReference type="SAM" id="MobiDB-lite"/>
    </source>
</evidence>
<dbReference type="AlphaFoldDB" id="A0A2H3DCK5"/>
<name>A0A2H3DCK5_ARMGA</name>
<reference evidence="3" key="1">
    <citation type="journal article" date="2017" name="Nat. Ecol. Evol.">
        <title>Genome expansion and lineage-specific genetic innovations in the forest pathogenic fungi Armillaria.</title>
        <authorList>
            <person name="Sipos G."/>
            <person name="Prasanna A.N."/>
            <person name="Walter M.C."/>
            <person name="O'Connor E."/>
            <person name="Balint B."/>
            <person name="Krizsan K."/>
            <person name="Kiss B."/>
            <person name="Hess J."/>
            <person name="Varga T."/>
            <person name="Slot J."/>
            <person name="Riley R."/>
            <person name="Boka B."/>
            <person name="Rigling D."/>
            <person name="Barry K."/>
            <person name="Lee J."/>
            <person name="Mihaltcheva S."/>
            <person name="LaButti K."/>
            <person name="Lipzen A."/>
            <person name="Waldron R."/>
            <person name="Moloney N.M."/>
            <person name="Sperisen C."/>
            <person name="Kredics L."/>
            <person name="Vagvoelgyi C."/>
            <person name="Patrignani A."/>
            <person name="Fitzpatrick D."/>
            <person name="Nagy I."/>
            <person name="Doyle S."/>
            <person name="Anderson J.B."/>
            <person name="Grigoriev I.V."/>
            <person name="Gueldener U."/>
            <person name="Muensterkoetter M."/>
            <person name="Nagy L.G."/>
        </authorList>
    </citation>
    <scope>NUCLEOTIDE SEQUENCE [LARGE SCALE GENOMIC DNA]</scope>
    <source>
        <strain evidence="3">Ar21-2</strain>
    </source>
</reference>
<feature type="compositionally biased region" description="Polar residues" evidence="1">
    <location>
        <begin position="10"/>
        <end position="19"/>
    </location>
</feature>
<gene>
    <name evidence="2" type="ORF">ARMGADRAFT_1030430</name>
</gene>
<organism evidence="2 3">
    <name type="scientific">Armillaria gallica</name>
    <name type="common">Bulbous honey fungus</name>
    <name type="synonym">Armillaria bulbosa</name>
    <dbReference type="NCBI Taxonomy" id="47427"/>
    <lineage>
        <taxon>Eukaryota</taxon>
        <taxon>Fungi</taxon>
        <taxon>Dikarya</taxon>
        <taxon>Basidiomycota</taxon>
        <taxon>Agaricomycotina</taxon>
        <taxon>Agaricomycetes</taxon>
        <taxon>Agaricomycetidae</taxon>
        <taxon>Agaricales</taxon>
        <taxon>Marasmiineae</taxon>
        <taxon>Physalacriaceae</taxon>
        <taxon>Armillaria</taxon>
    </lineage>
</organism>
<feature type="region of interest" description="Disordered" evidence="1">
    <location>
        <begin position="75"/>
        <end position="116"/>
    </location>
</feature>
<evidence type="ECO:0000313" key="3">
    <source>
        <dbReference type="Proteomes" id="UP000217790"/>
    </source>
</evidence>
<dbReference type="EMBL" id="KZ293657">
    <property type="protein sequence ID" value="PBK92969.1"/>
    <property type="molecule type" value="Genomic_DNA"/>
</dbReference>
<keyword evidence="3" id="KW-1185">Reference proteome</keyword>
<feature type="compositionally biased region" description="Basic and acidic residues" evidence="1">
    <location>
        <begin position="93"/>
        <end position="115"/>
    </location>
</feature>
<protein>
    <submittedName>
        <fullName evidence="2">Uncharacterized protein</fullName>
    </submittedName>
</protein>
<evidence type="ECO:0000313" key="2">
    <source>
        <dbReference type="EMBL" id="PBK92969.1"/>
    </source>
</evidence>
<accession>A0A2H3DCK5</accession>
<dbReference type="STRING" id="47427.A0A2H3DCK5"/>
<dbReference type="InParanoid" id="A0A2H3DCK5"/>
<proteinExistence type="predicted"/>
<dbReference type="Proteomes" id="UP000217790">
    <property type="component" value="Unassembled WGS sequence"/>
</dbReference>
<sequence>MPFLRIFEQWDSSHSQTLPHPNYAEPISEGEEDKNMDVAPVKDEYRHTGLSGEEVMAAVAYREEMLKEAHAKELVNEKKPEQKNASLAIEAGNEGKEADERTAFLRGRKTQESTRKMRALSIDPLAPSLTFGTEA</sequence>